<dbReference type="Pfam" id="PF12937">
    <property type="entry name" value="F-box-like"/>
    <property type="match status" value="1"/>
</dbReference>
<dbReference type="PANTHER" id="PTHR46550:SF1">
    <property type="entry name" value="F-BOX PROTEIN 3"/>
    <property type="match status" value="1"/>
</dbReference>
<name>A0A914BRW1_PATMI</name>
<dbReference type="InterPro" id="IPR001810">
    <property type="entry name" value="F-box_dom"/>
</dbReference>
<dbReference type="GeneID" id="119746172"/>
<evidence type="ECO:0000256" key="1">
    <source>
        <dbReference type="ARBA" id="ARBA00004906"/>
    </source>
</evidence>
<protein>
    <recommendedName>
        <fullName evidence="3">F-box domain-containing protein</fullName>
    </recommendedName>
</protein>
<organism evidence="4 5">
    <name type="scientific">Patiria miniata</name>
    <name type="common">Bat star</name>
    <name type="synonym">Asterina miniata</name>
    <dbReference type="NCBI Taxonomy" id="46514"/>
    <lineage>
        <taxon>Eukaryota</taxon>
        <taxon>Metazoa</taxon>
        <taxon>Echinodermata</taxon>
        <taxon>Eleutherozoa</taxon>
        <taxon>Asterozoa</taxon>
        <taxon>Asteroidea</taxon>
        <taxon>Valvatacea</taxon>
        <taxon>Valvatida</taxon>
        <taxon>Asterinidae</taxon>
        <taxon>Patiria</taxon>
    </lineage>
</organism>
<dbReference type="Gene3D" id="1.20.1280.50">
    <property type="match status" value="1"/>
</dbReference>
<dbReference type="SMART" id="SM00256">
    <property type="entry name" value="FBOX"/>
    <property type="match status" value="1"/>
</dbReference>
<keyword evidence="2" id="KW-0833">Ubl conjugation pathway</keyword>
<evidence type="ECO:0000256" key="2">
    <source>
        <dbReference type="ARBA" id="ARBA00022786"/>
    </source>
</evidence>
<sequence length="160" mass="17950">MNEPPQDRQDPLDHLPVEVISTILSFLSAEDLCHLGACNKAWQQITSNDNCWSSLCKLKNWERFGVVRSTSEAPCATTSNCCTVAPFSQAPSVDGFDEAEGPTTKSCDWKEVYVKAWHLERSWSRGRRQVKHITESFVAESGITFVCNDCSKTIDHLPEL</sequence>
<feature type="domain" description="F-box" evidence="3">
    <location>
        <begin position="9"/>
        <end position="55"/>
    </location>
</feature>
<dbReference type="EnsemblMetazoa" id="XM_038222981.1">
    <property type="protein sequence ID" value="XP_038078909.1"/>
    <property type="gene ID" value="LOC119746172"/>
</dbReference>
<evidence type="ECO:0000313" key="4">
    <source>
        <dbReference type="EnsemblMetazoa" id="XP_038078909.1"/>
    </source>
</evidence>
<reference evidence="4" key="1">
    <citation type="submission" date="2022-11" db="UniProtKB">
        <authorList>
            <consortium name="EnsemblMetazoa"/>
        </authorList>
    </citation>
    <scope>IDENTIFICATION</scope>
</reference>
<proteinExistence type="predicted"/>
<evidence type="ECO:0000259" key="3">
    <source>
        <dbReference type="PROSITE" id="PS50181"/>
    </source>
</evidence>
<dbReference type="PROSITE" id="PS50181">
    <property type="entry name" value="FBOX"/>
    <property type="match status" value="1"/>
</dbReference>
<evidence type="ECO:0000313" key="5">
    <source>
        <dbReference type="Proteomes" id="UP000887568"/>
    </source>
</evidence>
<dbReference type="RefSeq" id="XP_038078909.1">
    <property type="nucleotide sequence ID" value="XM_038222981.1"/>
</dbReference>
<dbReference type="InterPro" id="IPR052121">
    <property type="entry name" value="F-box_SCF_Substrate_Recog"/>
</dbReference>
<dbReference type="GO" id="GO:0005737">
    <property type="term" value="C:cytoplasm"/>
    <property type="evidence" value="ECO:0007669"/>
    <property type="project" value="TreeGrafter"/>
</dbReference>
<comment type="pathway">
    <text evidence="1">Protein modification; protein ubiquitination.</text>
</comment>
<dbReference type="SUPFAM" id="SSF81383">
    <property type="entry name" value="F-box domain"/>
    <property type="match status" value="1"/>
</dbReference>
<dbReference type="OrthoDB" id="6577359at2759"/>
<accession>A0A914BRW1</accession>
<keyword evidence="5" id="KW-1185">Reference proteome</keyword>
<dbReference type="PANTHER" id="PTHR46550">
    <property type="entry name" value="F-BOX ONLY PROTEIN 3"/>
    <property type="match status" value="1"/>
</dbReference>
<dbReference type="Proteomes" id="UP000887568">
    <property type="component" value="Unplaced"/>
</dbReference>
<dbReference type="AlphaFoldDB" id="A0A914BRW1"/>
<dbReference type="InterPro" id="IPR036047">
    <property type="entry name" value="F-box-like_dom_sf"/>
</dbReference>